<evidence type="ECO:0000313" key="7">
    <source>
        <dbReference type="Proteomes" id="UP001152797"/>
    </source>
</evidence>
<feature type="region of interest" description="Disordered" evidence="1">
    <location>
        <begin position="862"/>
        <end position="900"/>
    </location>
</feature>
<keyword evidence="7" id="KW-1185">Reference proteome</keyword>
<dbReference type="GO" id="GO:0003676">
    <property type="term" value="F:nucleic acid binding"/>
    <property type="evidence" value="ECO:0007669"/>
    <property type="project" value="InterPro"/>
</dbReference>
<dbReference type="EMBL" id="CAMXCT030003104">
    <property type="protein sequence ID" value="CAL4789757.1"/>
    <property type="molecule type" value="Genomic_DNA"/>
</dbReference>
<organism evidence="4">
    <name type="scientific">Cladocopium goreaui</name>
    <dbReference type="NCBI Taxonomy" id="2562237"/>
    <lineage>
        <taxon>Eukaryota</taxon>
        <taxon>Sar</taxon>
        <taxon>Alveolata</taxon>
        <taxon>Dinophyceae</taxon>
        <taxon>Suessiales</taxon>
        <taxon>Symbiodiniaceae</taxon>
        <taxon>Cladocopium</taxon>
    </lineage>
</organism>
<accession>A0A9P1D3S3</accession>
<feature type="region of interest" description="Disordered" evidence="1">
    <location>
        <begin position="355"/>
        <end position="414"/>
    </location>
</feature>
<feature type="domain" description="Integrase catalytic" evidence="3">
    <location>
        <begin position="659"/>
        <end position="827"/>
    </location>
</feature>
<sequence length="1164" mass="130315">MHRLHSVLSLLLQVMIQHIEIAPVVNPTAEAPPESNTQIQAMMEELHSQRMILENFMQQRKMNSQSQGSTANLVSKNLKTKSVASPSMPTDHSGTGANHRMASVGPSQPPMQWCLAESDDDVIVEEEEIEIISAKAPPSSRIAPPVRQQLAQQRSIEEWGSQIVSWGKKHRGKTFDQTLQQDPAYLEWCQKRFMSLTPEMQDLVRYGQLKMSQRAADGDLSTIAGRSSLIKQDVMIPILKHVMLASFDMCSFGLRIPGAQKYLKKGSVVLTTSRQFHELLHDHKCPGGHTHQRIEGSISLNGVSTKLTHFCATYCQGFAKAIAKFLCHRTHTMCLPSEALAIDLDDENEPPAKRFKFLANPHKRRKPNEPLDLETPPTSDDASGSNRHPPDTAIVGSEASAVPEQTGVQSPAGESQPWQLVMQLAQSAAPRVGNMRCDADSEIFSQVCQLVPQIQVESIFICRGTERFQVPIHAPASHGCPIRYTVCLHRHTNQIHDLGPENWHNMTRARRIRNCIPSKMTITVFGTEKVSEPAISEVPEKHLHVSHPNRDDEKPVPEDPNVSAVRVRSADQLPLSVTQRTPNAVCEGWAPPPIALHGPKFRLLNETEKNELIKLHKNLGHPDPEKLSQHLRLQGADPKIVDAAREFVCDACVESSSFRHQRPAQLHEPREFNDTVGIDGFFWSGQGGFQVMVFHCIDESSLFHIGRRLDNRNLEHVLPAFSDMWFAWAGSPSNVYSDPAGEFCSDEWLAFLQSNNIIPKLSTEAWQKGRVERHGALIKEMLTRFDQEKCIQSTQEFDIVLRACFQAKNSMCKHRGYSPEQIVLGKATKLPASLTSDEESGAHSLALGHDLDSERFRQQITSEAETPAESHVQENPEQNPEANPSGSHPPALDLEDDSDGLCSEPILTCQEVLGQIHPEPVYDWMTFQSGETVQLKDLTPADRRLFDIAKDAELTCWLQTGALKPILRKGRADDANPLAMEPPRELRQKLRLEDNQVKHEKRIWPPTLAIDKLMQPQKSVTHINPWSYAAKKIRPVLDIQRSRQLLGVTGRVRPGTFSGTNQTTYEQIKGAFSGAVNPFHRGILGNYWDILCTPVRPRYFNAHFNRLLWPPKGAVPLEQQMRKKNAAGSLPKTDTAEMRDLSVPQETTCDAVPPLPREQSDCSG</sequence>
<feature type="compositionally biased region" description="Polar residues" evidence="1">
    <location>
        <begin position="81"/>
        <end position="96"/>
    </location>
</feature>
<dbReference type="AlphaFoldDB" id="A0A9P1D3S3"/>
<evidence type="ECO:0000313" key="5">
    <source>
        <dbReference type="EMBL" id="CAL1155820.1"/>
    </source>
</evidence>
<feature type="compositionally biased region" description="Polar residues" evidence="1">
    <location>
        <begin position="873"/>
        <end position="886"/>
    </location>
</feature>
<evidence type="ECO:0000313" key="6">
    <source>
        <dbReference type="EMBL" id="CAL4789757.1"/>
    </source>
</evidence>
<feature type="compositionally biased region" description="Polar residues" evidence="1">
    <location>
        <begin position="376"/>
        <end position="386"/>
    </location>
</feature>
<evidence type="ECO:0000256" key="1">
    <source>
        <dbReference type="SAM" id="MobiDB-lite"/>
    </source>
</evidence>
<dbReference type="InterPro" id="IPR001584">
    <property type="entry name" value="Integrase_cat-core"/>
</dbReference>
<dbReference type="PROSITE" id="PS50994">
    <property type="entry name" value="INTEGRASE"/>
    <property type="match status" value="1"/>
</dbReference>
<evidence type="ECO:0000259" key="3">
    <source>
        <dbReference type="PROSITE" id="PS50994"/>
    </source>
</evidence>
<dbReference type="Gene3D" id="3.30.420.10">
    <property type="entry name" value="Ribonuclease H-like superfamily/Ribonuclease H"/>
    <property type="match status" value="1"/>
</dbReference>
<feature type="region of interest" description="Disordered" evidence="1">
    <location>
        <begin position="1120"/>
        <end position="1164"/>
    </location>
</feature>
<feature type="compositionally biased region" description="Basic residues" evidence="1">
    <location>
        <begin position="355"/>
        <end position="366"/>
    </location>
</feature>
<feature type="region of interest" description="Disordered" evidence="1">
    <location>
        <begin position="81"/>
        <end position="107"/>
    </location>
</feature>
<dbReference type="InterPro" id="IPR012337">
    <property type="entry name" value="RNaseH-like_sf"/>
</dbReference>
<name>A0A9P1D3S3_9DINO</name>
<keyword evidence="2" id="KW-0732">Signal</keyword>
<dbReference type="SUPFAM" id="SSF53098">
    <property type="entry name" value="Ribonuclease H-like"/>
    <property type="match status" value="1"/>
</dbReference>
<dbReference type="OrthoDB" id="1621923at2759"/>
<dbReference type="GO" id="GO:0015074">
    <property type="term" value="P:DNA integration"/>
    <property type="evidence" value="ECO:0007669"/>
    <property type="project" value="InterPro"/>
</dbReference>
<feature type="chain" id="PRO_5043271006" evidence="2">
    <location>
        <begin position="22"/>
        <end position="1164"/>
    </location>
</feature>
<evidence type="ECO:0000256" key="2">
    <source>
        <dbReference type="SAM" id="SignalP"/>
    </source>
</evidence>
<comment type="caution">
    <text evidence="4">The sequence shown here is derived from an EMBL/GenBank/DDBJ whole genome shotgun (WGS) entry which is preliminary data.</text>
</comment>
<dbReference type="EMBL" id="CAMXCT020003104">
    <property type="protein sequence ID" value="CAL1155820.1"/>
    <property type="molecule type" value="Genomic_DNA"/>
</dbReference>
<gene>
    <name evidence="4" type="ORF">C1SCF055_LOCUS28396</name>
</gene>
<protein>
    <submittedName>
        <fullName evidence="6">Copia protein</fullName>
    </submittedName>
</protein>
<dbReference type="Proteomes" id="UP001152797">
    <property type="component" value="Unassembled WGS sequence"/>
</dbReference>
<dbReference type="EMBL" id="CAMXCT010003104">
    <property type="protein sequence ID" value="CAI4002445.1"/>
    <property type="molecule type" value="Genomic_DNA"/>
</dbReference>
<feature type="signal peptide" evidence="2">
    <location>
        <begin position="1"/>
        <end position="21"/>
    </location>
</feature>
<dbReference type="InterPro" id="IPR036397">
    <property type="entry name" value="RNaseH_sf"/>
</dbReference>
<evidence type="ECO:0000313" key="4">
    <source>
        <dbReference type="EMBL" id="CAI4002445.1"/>
    </source>
</evidence>
<proteinExistence type="predicted"/>
<reference evidence="5" key="2">
    <citation type="submission" date="2024-04" db="EMBL/GenBank/DDBJ databases">
        <authorList>
            <person name="Chen Y."/>
            <person name="Shah S."/>
            <person name="Dougan E. K."/>
            <person name="Thang M."/>
            <person name="Chan C."/>
        </authorList>
    </citation>
    <scope>NUCLEOTIDE SEQUENCE [LARGE SCALE GENOMIC DNA]</scope>
</reference>
<reference evidence="4" key="1">
    <citation type="submission" date="2022-10" db="EMBL/GenBank/DDBJ databases">
        <authorList>
            <person name="Chen Y."/>
            <person name="Dougan E. K."/>
            <person name="Chan C."/>
            <person name="Rhodes N."/>
            <person name="Thang M."/>
        </authorList>
    </citation>
    <scope>NUCLEOTIDE SEQUENCE</scope>
</reference>